<reference evidence="2 3" key="1">
    <citation type="journal article" date="2019" name="Int. J. Syst. Evol. Microbiol.">
        <title>The Global Catalogue of Microorganisms (GCM) 10K type strain sequencing project: providing services to taxonomists for standard genome sequencing and annotation.</title>
        <authorList>
            <consortium name="The Broad Institute Genomics Platform"/>
            <consortium name="The Broad Institute Genome Sequencing Center for Infectious Disease"/>
            <person name="Wu L."/>
            <person name="Ma J."/>
        </authorList>
    </citation>
    <scope>NUCLEOTIDE SEQUENCE [LARGE SCALE GENOMIC DNA]</scope>
    <source>
        <strain evidence="2 3">DT85</strain>
    </source>
</reference>
<gene>
    <name evidence="2" type="ORF">ACFQJ4_12815</name>
</gene>
<dbReference type="RefSeq" id="WP_276234353.1">
    <property type="nucleotide sequence ID" value="NZ_CP119802.1"/>
</dbReference>
<name>A0ABD5ZRV7_9EURY</name>
<dbReference type="GeneID" id="79267909"/>
<dbReference type="AlphaFoldDB" id="A0ABD5ZRV7"/>
<accession>A0ABD5ZRV7</accession>
<organism evidence="2 3">
    <name type="scientific">Halosegnis marinus</name>
    <dbReference type="NCBI Taxonomy" id="3034023"/>
    <lineage>
        <taxon>Archaea</taxon>
        <taxon>Methanobacteriati</taxon>
        <taxon>Methanobacteriota</taxon>
        <taxon>Stenosarchaea group</taxon>
        <taxon>Halobacteria</taxon>
        <taxon>Halobacteriales</taxon>
        <taxon>Natronomonadaceae</taxon>
        <taxon>Halosegnis</taxon>
    </lineage>
</organism>
<evidence type="ECO:0000256" key="1">
    <source>
        <dbReference type="SAM" id="MobiDB-lite"/>
    </source>
</evidence>
<evidence type="ECO:0000313" key="3">
    <source>
        <dbReference type="Proteomes" id="UP001596398"/>
    </source>
</evidence>
<proteinExistence type="predicted"/>
<protein>
    <recommendedName>
        <fullName evidence="4">DUF4157 domain-containing protein</fullName>
    </recommendedName>
</protein>
<dbReference type="Proteomes" id="UP001596398">
    <property type="component" value="Unassembled WGS sequence"/>
</dbReference>
<comment type="caution">
    <text evidence="2">The sequence shown here is derived from an EMBL/GenBank/DDBJ whole genome shotgun (WGS) entry which is preliminary data.</text>
</comment>
<evidence type="ECO:0008006" key="4">
    <source>
        <dbReference type="Google" id="ProtNLM"/>
    </source>
</evidence>
<sequence length="423" mass="44793">MRPRGVAVLALLCVLAGCSYGYAGAPTTPAPEPTATPTPTATATAEPTATPTPDGAEAYESGGIRVEGGSLPLDAGAVFDRTARVLDSDAAPPRRIVVLDDDESRDGGLAGASEPPFFRLFGLEAPETDGGEPGVAAYVAEPTTVYVNGRLTADPRLERVLAHEYVHVVQFRTGAVRSVRDAVDRTFDGRLASRATIEGAAVFGADTYWDTYLGNGTSPAADSLALYEGTTGAGRLSAAPYRFGYLHAAARVDDPANLSALYRDPPTTSEQLLHPNVTEGPARLSVRAAEDEWYASVSRQRYGEVFVRVALRAGVNRSAAARAAAGWGSDARIDFVNPARERGYAWVLRFDDAANATEFRAVAEAWLSERAEYDDATGTWVGEDGEYRLARADDRTVVWLAGDDDFVANASVAVTNGEVGVKA</sequence>
<feature type="region of interest" description="Disordered" evidence="1">
    <location>
        <begin position="29"/>
        <end position="55"/>
    </location>
</feature>
<dbReference type="PROSITE" id="PS51257">
    <property type="entry name" value="PROKAR_LIPOPROTEIN"/>
    <property type="match status" value="1"/>
</dbReference>
<feature type="compositionally biased region" description="Low complexity" evidence="1">
    <location>
        <begin position="37"/>
        <end position="53"/>
    </location>
</feature>
<keyword evidence="3" id="KW-1185">Reference proteome</keyword>
<dbReference type="EMBL" id="JBHTAP010000001">
    <property type="protein sequence ID" value="MFC7236198.1"/>
    <property type="molecule type" value="Genomic_DNA"/>
</dbReference>
<evidence type="ECO:0000313" key="2">
    <source>
        <dbReference type="EMBL" id="MFC7236198.1"/>
    </source>
</evidence>